<dbReference type="Proteomes" id="UP000263928">
    <property type="component" value="Unassembled WGS sequence"/>
</dbReference>
<dbReference type="PANTHER" id="PTHR43781:SF1">
    <property type="entry name" value="SACCHAROPINE DEHYDROGENASE"/>
    <property type="match status" value="1"/>
</dbReference>
<gene>
    <name evidence="1" type="ORF">PROPAUS_1314</name>
</gene>
<reference evidence="2" key="1">
    <citation type="submission" date="2018-08" db="EMBL/GenBank/DDBJ databases">
        <authorList>
            <person name="Hornung B."/>
        </authorList>
    </citation>
    <scope>NUCLEOTIDE SEQUENCE [LARGE SCALE GENOMIC DNA]</scope>
</reference>
<name>A0A383S5X3_9ACTN</name>
<accession>A0A383S5X3</accession>
<proteinExistence type="predicted"/>
<dbReference type="AlphaFoldDB" id="A0A383S5X3"/>
<protein>
    <submittedName>
        <fullName evidence="1">NAD(P)-binding domain</fullName>
    </submittedName>
</protein>
<dbReference type="InterPro" id="IPR036291">
    <property type="entry name" value="NAD(P)-bd_dom_sf"/>
</dbReference>
<dbReference type="PANTHER" id="PTHR43781">
    <property type="entry name" value="SACCHAROPINE DEHYDROGENASE"/>
    <property type="match status" value="1"/>
</dbReference>
<dbReference type="RefSeq" id="WP_183085916.1">
    <property type="nucleotide sequence ID" value="NZ_LR134442.1"/>
</dbReference>
<evidence type="ECO:0000313" key="1">
    <source>
        <dbReference type="EMBL" id="SYZ33395.1"/>
    </source>
</evidence>
<dbReference type="Gene3D" id="3.40.50.720">
    <property type="entry name" value="NAD(P)-binding Rossmann-like Domain"/>
    <property type="match status" value="1"/>
</dbReference>
<dbReference type="SUPFAM" id="SSF51735">
    <property type="entry name" value="NAD(P)-binding Rossmann-fold domains"/>
    <property type="match status" value="1"/>
</dbReference>
<sequence>MTGFEFAATDASVAQLLMCEGVNVGSSARGRRIGVIGSHGAVGRALHELLCAEGCEVICGNRTRRTPDGDTLFVDAHKADSVREFARGCAVVVNCAGPSYLIKDRVAAALPADVIYVDPFGGNCFEHYAGVCPSIINAGCTPGLAGLLTRHLAGSFDECTTAVVCCGGREQGGVAGFADVILSTRDGYGHPGQMLVEGRVCPHVESDWQMQDTASFPQEPENLRSPFVTDELYRVVRDCAIAQLAGFLVIPDQASQQLLLKAMSLSESGEPEELMGLFAQIDGAKSRLDEGKKNWFAMQVSARGHTAGVLKRSSVAVCSDDSSELTAVVLAQTVLHALETGCPPGAHWAYRFLDVESVMGALRQAGMRLSESGPDELMTERHQHAGAVESGFLCAPPRRASSLTEPSRSGPGAGDRALPEKEGTL</sequence>
<organism evidence="1 2">
    <name type="scientific">Propionibacterium australiense</name>
    <dbReference type="NCBI Taxonomy" id="119981"/>
    <lineage>
        <taxon>Bacteria</taxon>
        <taxon>Bacillati</taxon>
        <taxon>Actinomycetota</taxon>
        <taxon>Actinomycetes</taxon>
        <taxon>Propionibacteriales</taxon>
        <taxon>Propionibacteriaceae</taxon>
        <taxon>Propionibacterium</taxon>
    </lineage>
</organism>
<dbReference type="EMBL" id="UNQJ01000007">
    <property type="protein sequence ID" value="SYZ33395.1"/>
    <property type="molecule type" value="Genomic_DNA"/>
</dbReference>
<keyword evidence="2" id="KW-1185">Reference proteome</keyword>
<evidence type="ECO:0000313" key="2">
    <source>
        <dbReference type="Proteomes" id="UP000263928"/>
    </source>
</evidence>